<dbReference type="GO" id="GO:0009424">
    <property type="term" value="C:bacterial-type flagellum hook"/>
    <property type="evidence" value="ECO:0007669"/>
    <property type="project" value="UniProtKB-UniRule"/>
</dbReference>
<evidence type="ECO:0000313" key="9">
    <source>
        <dbReference type="Proteomes" id="UP000501991"/>
    </source>
</evidence>
<keyword evidence="8" id="KW-0966">Cell projection</keyword>
<keyword evidence="4 5" id="KW-0975">Bacterial flagellum</keyword>
<evidence type="ECO:0000256" key="1">
    <source>
        <dbReference type="ARBA" id="ARBA00009764"/>
    </source>
</evidence>
<evidence type="ECO:0000313" key="8">
    <source>
        <dbReference type="EMBL" id="QID17322.1"/>
    </source>
</evidence>
<dbReference type="PANTHER" id="PTHR30288">
    <property type="entry name" value="FLAGELLAR CAP/ASSEMBLY PROTEIN FLID"/>
    <property type="match status" value="1"/>
</dbReference>
<gene>
    <name evidence="8" type="primary">fliD</name>
    <name evidence="8" type="ORF">G3580_06480</name>
</gene>
<proteinExistence type="inferred from homology"/>
<dbReference type="InterPro" id="IPR040026">
    <property type="entry name" value="FliD"/>
</dbReference>
<dbReference type="Pfam" id="PF02465">
    <property type="entry name" value="FliD_N"/>
    <property type="match status" value="1"/>
</dbReference>
<keyword evidence="8" id="KW-0969">Cilium</keyword>
<keyword evidence="9" id="KW-1185">Reference proteome</keyword>
<dbReference type="AlphaFoldDB" id="A0A6C1B146"/>
<dbReference type="GO" id="GO:0005576">
    <property type="term" value="C:extracellular region"/>
    <property type="evidence" value="ECO:0007669"/>
    <property type="project" value="UniProtKB-SubCell"/>
</dbReference>
<evidence type="ECO:0000256" key="3">
    <source>
        <dbReference type="ARBA" id="ARBA00023054"/>
    </source>
</evidence>
<comment type="function">
    <text evidence="5">Required for morphogenesis and for the elongation of the flagellar filament by facilitating polymerization of the flagellin monomers at the tip of growing filament. Forms a capping structure, which prevents flagellin subunits (transported through the central channel of the flagellum) from leaking out without polymerization at the distal end.</text>
</comment>
<accession>A0A6C1B146</accession>
<keyword evidence="5" id="KW-0964">Secreted</keyword>
<keyword evidence="8" id="KW-0282">Flagellum</keyword>
<dbReference type="Proteomes" id="UP000501991">
    <property type="component" value="Chromosome"/>
</dbReference>
<keyword evidence="3" id="KW-0175">Coiled coil</keyword>
<reference evidence="8 9" key="1">
    <citation type="submission" date="2020-02" db="EMBL/GenBank/DDBJ databases">
        <title>Nitrogenibacter mangrovi gen. nov., sp. nov. isolated from mangrove sediment, a denitrifying betaproteobacterium.</title>
        <authorList>
            <person name="Liao H."/>
            <person name="Tian Y."/>
        </authorList>
    </citation>
    <scope>NUCLEOTIDE SEQUENCE [LARGE SCALE GENOMIC DNA]</scope>
    <source>
        <strain evidence="8 9">M9-3-2</strain>
    </source>
</reference>
<evidence type="ECO:0000256" key="2">
    <source>
        <dbReference type="ARBA" id="ARBA00011255"/>
    </source>
</evidence>
<dbReference type="GO" id="GO:0071973">
    <property type="term" value="P:bacterial-type flagellum-dependent cell motility"/>
    <property type="evidence" value="ECO:0007669"/>
    <property type="project" value="TreeGrafter"/>
</dbReference>
<organism evidence="8 9">
    <name type="scientific">Nitrogeniibacter mangrovi</name>
    <dbReference type="NCBI Taxonomy" id="2016596"/>
    <lineage>
        <taxon>Bacteria</taxon>
        <taxon>Pseudomonadati</taxon>
        <taxon>Pseudomonadota</taxon>
        <taxon>Betaproteobacteria</taxon>
        <taxon>Rhodocyclales</taxon>
        <taxon>Zoogloeaceae</taxon>
        <taxon>Nitrogeniibacter</taxon>
    </lineage>
</organism>
<evidence type="ECO:0000259" key="7">
    <source>
        <dbReference type="Pfam" id="PF07195"/>
    </source>
</evidence>
<feature type="domain" description="Flagellar hook-associated protein 2 N-terminal" evidence="6">
    <location>
        <begin position="13"/>
        <end position="109"/>
    </location>
</feature>
<dbReference type="InterPro" id="IPR003481">
    <property type="entry name" value="FliD_N"/>
</dbReference>
<comment type="subcellular location">
    <subcellularLocation>
        <location evidence="5">Secreted</location>
    </subcellularLocation>
    <subcellularLocation>
        <location evidence="5">Bacterial flagellum</location>
    </subcellularLocation>
</comment>
<dbReference type="GO" id="GO:0009421">
    <property type="term" value="C:bacterial-type flagellum filament cap"/>
    <property type="evidence" value="ECO:0007669"/>
    <property type="project" value="InterPro"/>
</dbReference>
<comment type="similarity">
    <text evidence="1 5">Belongs to the FliD family.</text>
</comment>
<evidence type="ECO:0000259" key="6">
    <source>
        <dbReference type="Pfam" id="PF02465"/>
    </source>
</evidence>
<evidence type="ECO:0000256" key="4">
    <source>
        <dbReference type="ARBA" id="ARBA00023143"/>
    </source>
</evidence>
<sequence>MATGTISSLGIGSGIDSNSIVTQLMAIERQPLNKLDTKESAFNAQISAFGTLKSRLSDLQSAAATLADPNKLAGFAATVGDADVIAATAGTFAKEGSYAVEVVQLAQAQKSFSSLYGASTNFGAGTLSFNINGTNQDVVISSATNSLQDIANAVNDADIGVRATVVNGDSGSRLVLTSRDTGTDNAFSLSVTSGDANLSSLATFDTGNANAVTAQNAVIKVEGETVTSQSNQVTSAIANVTITATAVGTSTLDVARDNSGITDAVQSFVDAYNALKTEIGTQTAYDSETKTAKPLNGDATTRTVLNHMRDSIGLAPASLSGSSFEFLYSLGVQLGQDGTLSFNSSTLDDAVNTDFNGVVTALGAYGSAVEDMATAFTQADGLIDNRVNGIETSLSSIDDQRTRLEQQLTATETRLRAQFTALDTLMGSLNTTSTYLTQQLASLPGSN</sequence>
<dbReference type="PANTHER" id="PTHR30288:SF0">
    <property type="entry name" value="FLAGELLAR HOOK-ASSOCIATED PROTEIN 2"/>
    <property type="match status" value="1"/>
</dbReference>
<dbReference type="RefSeq" id="WP_173764487.1">
    <property type="nucleotide sequence ID" value="NZ_CP048836.1"/>
</dbReference>
<dbReference type="EMBL" id="CP048836">
    <property type="protein sequence ID" value="QID17322.1"/>
    <property type="molecule type" value="Genomic_DNA"/>
</dbReference>
<dbReference type="InterPro" id="IPR010809">
    <property type="entry name" value="FliD_C"/>
</dbReference>
<dbReference type="GO" id="GO:0007155">
    <property type="term" value="P:cell adhesion"/>
    <property type="evidence" value="ECO:0007669"/>
    <property type="project" value="InterPro"/>
</dbReference>
<name>A0A6C1B146_9RHOO</name>
<comment type="subunit">
    <text evidence="2 5">Homopentamer.</text>
</comment>
<dbReference type="Pfam" id="PF07195">
    <property type="entry name" value="FliD_C"/>
    <property type="match status" value="1"/>
</dbReference>
<dbReference type="KEGG" id="azq:G3580_06480"/>
<evidence type="ECO:0000256" key="5">
    <source>
        <dbReference type="RuleBase" id="RU362066"/>
    </source>
</evidence>
<protein>
    <recommendedName>
        <fullName evidence="5">Flagellar hook-associated protein 2</fullName>
        <shortName evidence="5">HAP2</shortName>
    </recommendedName>
    <alternativeName>
        <fullName evidence="5">Flagellar cap protein</fullName>
    </alternativeName>
</protein>
<feature type="domain" description="Flagellar hook-associated protein 2 C-terminal" evidence="7">
    <location>
        <begin position="214"/>
        <end position="430"/>
    </location>
</feature>